<accession>A0A6A7Y4X2</accession>
<name>A0A6A7Y4X2_9HYPH</name>
<dbReference type="Gene3D" id="3.30.450.20">
    <property type="entry name" value="PAS domain"/>
    <property type="match status" value="1"/>
</dbReference>
<evidence type="ECO:0000313" key="3">
    <source>
        <dbReference type="Proteomes" id="UP000332515"/>
    </source>
</evidence>
<proteinExistence type="predicted"/>
<dbReference type="Gene3D" id="3.30.70.270">
    <property type="match status" value="1"/>
</dbReference>
<dbReference type="Pfam" id="PF01590">
    <property type="entry name" value="GAF"/>
    <property type="match status" value="1"/>
</dbReference>
<reference evidence="2 3" key="1">
    <citation type="submission" date="2019-09" db="EMBL/GenBank/DDBJ databases">
        <title>Segnochrobactrum spirostomi gen. nov., sp. nov., isolated from the ciliate Spirostomum cf. yagiui and description of a novel family, Segnochrobactraceae fam. nov. within the order Rhizobiales of the class Alphaproteobacteria.</title>
        <authorList>
            <person name="Akter S."/>
            <person name="Shazib S.U.A."/>
            <person name="Shin M.K."/>
        </authorList>
    </citation>
    <scope>NUCLEOTIDE SEQUENCE [LARGE SCALE GENOMIC DNA]</scope>
    <source>
        <strain evidence="2 3">Sp-1</strain>
    </source>
</reference>
<dbReference type="SUPFAM" id="SSF55073">
    <property type="entry name" value="Nucleotide cyclase"/>
    <property type="match status" value="1"/>
</dbReference>
<dbReference type="NCBIfam" id="TIGR00254">
    <property type="entry name" value="GGDEF"/>
    <property type="match status" value="1"/>
</dbReference>
<dbReference type="InterPro" id="IPR029016">
    <property type="entry name" value="GAF-like_dom_sf"/>
</dbReference>
<dbReference type="AlphaFoldDB" id="A0A6A7Y4X2"/>
<dbReference type="SUPFAM" id="SSF55781">
    <property type="entry name" value="GAF domain-like"/>
    <property type="match status" value="1"/>
</dbReference>
<evidence type="ECO:0000313" key="2">
    <source>
        <dbReference type="EMBL" id="MQT13238.1"/>
    </source>
</evidence>
<evidence type="ECO:0000259" key="1">
    <source>
        <dbReference type="PROSITE" id="PS50887"/>
    </source>
</evidence>
<gene>
    <name evidence="2" type="ORF">F0357_11405</name>
</gene>
<dbReference type="InterPro" id="IPR052163">
    <property type="entry name" value="DGC-Regulatory_Protein"/>
</dbReference>
<organism evidence="2 3">
    <name type="scientific">Segnochrobactrum spirostomi</name>
    <dbReference type="NCBI Taxonomy" id="2608987"/>
    <lineage>
        <taxon>Bacteria</taxon>
        <taxon>Pseudomonadati</taxon>
        <taxon>Pseudomonadota</taxon>
        <taxon>Alphaproteobacteria</taxon>
        <taxon>Hyphomicrobiales</taxon>
        <taxon>Segnochrobactraceae</taxon>
        <taxon>Segnochrobactrum</taxon>
    </lineage>
</organism>
<keyword evidence="3" id="KW-1185">Reference proteome</keyword>
<dbReference type="Gene3D" id="3.30.450.40">
    <property type="match status" value="1"/>
</dbReference>
<dbReference type="InterPro" id="IPR029787">
    <property type="entry name" value="Nucleotide_cyclase"/>
</dbReference>
<dbReference type="SUPFAM" id="SSF55785">
    <property type="entry name" value="PYP-like sensor domain (PAS domain)"/>
    <property type="match status" value="1"/>
</dbReference>
<dbReference type="SMART" id="SM00267">
    <property type="entry name" value="GGDEF"/>
    <property type="match status" value="1"/>
</dbReference>
<dbReference type="CDD" id="cd01949">
    <property type="entry name" value="GGDEF"/>
    <property type="match status" value="1"/>
</dbReference>
<comment type="caution">
    <text evidence="2">The sequence shown here is derived from an EMBL/GenBank/DDBJ whole genome shotgun (WGS) entry which is preliminary data.</text>
</comment>
<dbReference type="Pfam" id="PF00990">
    <property type="entry name" value="GGDEF"/>
    <property type="match status" value="1"/>
</dbReference>
<dbReference type="PROSITE" id="PS50887">
    <property type="entry name" value="GGDEF"/>
    <property type="match status" value="1"/>
</dbReference>
<dbReference type="InterPro" id="IPR003018">
    <property type="entry name" value="GAF"/>
</dbReference>
<sequence length="473" mass="50622">MRMIETKADPRGDASPFAPLLLLARRTLGASGAAVWRRTARALLYVGGEADASPLAAAFCVAVAERGRPLAVEDFAGDVRFAEKAARCGLRAAIGVPLPDAAGPGAGILAVFCDTPRIFGRDDIERLGECGAVAAALLRADADGATDPFGANGRLGTDLAAWSGEVIGPQPAGEGTRSLYDRASALAKIGAWECDLTTGRLTWTDGVYDIFELPRGIAITREQVLALYFKDSRREMERQRRRAIESGESFVLDIRIRTAMGNQKWVRLTGDVETVAGRRARVYGLKQDVTAEHERFEQLRTLAEFDPLTGLPNRRAFQTALAGALTAGDRRRAATALLLLDLDGFKQLNDTLGHGAGDACLRQVSAILRRVLKDADMIARIGGDEFAIITRVPRDPRRLDALCARLLAAIRKPMKLDGNLWQVGASVGLARLGAHSAGTAEAVFAEADAALYAAKRGGRDTHRIADDGSPAET</sequence>
<dbReference type="InterPro" id="IPR043128">
    <property type="entry name" value="Rev_trsase/Diguanyl_cyclase"/>
</dbReference>
<dbReference type="Proteomes" id="UP000332515">
    <property type="component" value="Unassembled WGS sequence"/>
</dbReference>
<dbReference type="EMBL" id="VWNA01000001">
    <property type="protein sequence ID" value="MQT13238.1"/>
    <property type="molecule type" value="Genomic_DNA"/>
</dbReference>
<feature type="domain" description="GGDEF" evidence="1">
    <location>
        <begin position="333"/>
        <end position="467"/>
    </location>
</feature>
<dbReference type="FunFam" id="3.30.70.270:FF:000001">
    <property type="entry name" value="Diguanylate cyclase domain protein"/>
    <property type="match status" value="1"/>
</dbReference>
<protein>
    <submittedName>
        <fullName evidence="2">Diguanylate cyclase</fullName>
    </submittedName>
</protein>
<dbReference type="InterPro" id="IPR035965">
    <property type="entry name" value="PAS-like_dom_sf"/>
</dbReference>
<dbReference type="PANTHER" id="PTHR46663:SF4">
    <property type="entry name" value="DIGUANYLATE CYCLASE DGCT-RELATED"/>
    <property type="match status" value="1"/>
</dbReference>
<dbReference type="InterPro" id="IPR000160">
    <property type="entry name" value="GGDEF_dom"/>
</dbReference>
<dbReference type="GO" id="GO:0003824">
    <property type="term" value="F:catalytic activity"/>
    <property type="evidence" value="ECO:0007669"/>
    <property type="project" value="UniProtKB-ARBA"/>
</dbReference>
<dbReference type="PANTHER" id="PTHR46663">
    <property type="entry name" value="DIGUANYLATE CYCLASE DGCT-RELATED"/>
    <property type="match status" value="1"/>
</dbReference>